<dbReference type="GO" id="GO:0003677">
    <property type="term" value="F:DNA binding"/>
    <property type="evidence" value="ECO:0007669"/>
    <property type="project" value="UniProtKB-KW"/>
</dbReference>
<dbReference type="CDD" id="cd04496">
    <property type="entry name" value="SSB_OBF"/>
    <property type="match status" value="1"/>
</dbReference>
<accession>A0ABW3QGB0</accession>
<sequence>MAYNETRVTLCGNVASKVTHTKVGAGFSRAGFRLFTTERVWDKEQRTWSDGAKMLLSVTCWRMLADNANASLNKGDPIVVTGRLLIKDVEYEGSVRQVVEVEATAIGPNLALCTATPVRTRLVPDAVEARAAPDQAPPEPPAPGPTAPDFVAPEIVAPRRGDDPPPTAPTDRPSPKEATGVPF</sequence>
<organism evidence="4 5">
    <name type="scientific">Saccharothrix hoggarensis</name>
    <dbReference type="NCBI Taxonomy" id="913853"/>
    <lineage>
        <taxon>Bacteria</taxon>
        <taxon>Bacillati</taxon>
        <taxon>Actinomycetota</taxon>
        <taxon>Actinomycetes</taxon>
        <taxon>Pseudonocardiales</taxon>
        <taxon>Pseudonocardiaceae</taxon>
        <taxon>Saccharothrix</taxon>
    </lineage>
</organism>
<dbReference type="Proteomes" id="UP001597168">
    <property type="component" value="Unassembled WGS sequence"/>
</dbReference>
<evidence type="ECO:0000256" key="3">
    <source>
        <dbReference type="SAM" id="MobiDB-lite"/>
    </source>
</evidence>
<protein>
    <submittedName>
        <fullName evidence="4">Single-stranded DNA-binding protein</fullName>
    </submittedName>
</protein>
<comment type="caution">
    <text evidence="4">The sequence shown here is derived from an EMBL/GenBank/DDBJ whole genome shotgun (WGS) entry which is preliminary data.</text>
</comment>
<keyword evidence="1 2" id="KW-0238">DNA-binding</keyword>
<dbReference type="InterPro" id="IPR012340">
    <property type="entry name" value="NA-bd_OB-fold"/>
</dbReference>
<evidence type="ECO:0000256" key="1">
    <source>
        <dbReference type="ARBA" id="ARBA00023125"/>
    </source>
</evidence>
<proteinExistence type="predicted"/>
<evidence type="ECO:0000313" key="4">
    <source>
        <dbReference type="EMBL" id="MFD1145699.1"/>
    </source>
</evidence>
<dbReference type="PROSITE" id="PS50935">
    <property type="entry name" value="SSB"/>
    <property type="match status" value="1"/>
</dbReference>
<feature type="region of interest" description="Disordered" evidence="3">
    <location>
        <begin position="129"/>
        <end position="183"/>
    </location>
</feature>
<feature type="compositionally biased region" description="Pro residues" evidence="3">
    <location>
        <begin position="135"/>
        <end position="146"/>
    </location>
</feature>
<dbReference type="EMBL" id="JBHTLK010000003">
    <property type="protein sequence ID" value="MFD1145699.1"/>
    <property type="molecule type" value="Genomic_DNA"/>
</dbReference>
<dbReference type="InterPro" id="IPR000424">
    <property type="entry name" value="Primosome_PriB/ssb"/>
</dbReference>
<dbReference type="Gene3D" id="2.40.50.140">
    <property type="entry name" value="Nucleic acid-binding proteins"/>
    <property type="match status" value="1"/>
</dbReference>
<reference evidence="5" key="1">
    <citation type="journal article" date="2019" name="Int. J. Syst. Evol. Microbiol.">
        <title>The Global Catalogue of Microorganisms (GCM) 10K type strain sequencing project: providing services to taxonomists for standard genome sequencing and annotation.</title>
        <authorList>
            <consortium name="The Broad Institute Genomics Platform"/>
            <consortium name="The Broad Institute Genome Sequencing Center for Infectious Disease"/>
            <person name="Wu L."/>
            <person name="Ma J."/>
        </authorList>
    </citation>
    <scope>NUCLEOTIDE SEQUENCE [LARGE SCALE GENOMIC DNA]</scope>
    <source>
        <strain evidence="5">CCUG 60214</strain>
    </source>
</reference>
<dbReference type="SUPFAM" id="SSF50249">
    <property type="entry name" value="Nucleic acid-binding proteins"/>
    <property type="match status" value="1"/>
</dbReference>
<gene>
    <name evidence="4" type="ORF">ACFQ3T_01020</name>
</gene>
<evidence type="ECO:0000313" key="5">
    <source>
        <dbReference type="Proteomes" id="UP001597168"/>
    </source>
</evidence>
<name>A0ABW3QGB0_9PSEU</name>
<dbReference type="Pfam" id="PF00436">
    <property type="entry name" value="SSB"/>
    <property type="match status" value="1"/>
</dbReference>
<dbReference type="RefSeq" id="WP_380718685.1">
    <property type="nucleotide sequence ID" value="NZ_JBHTLK010000003.1"/>
</dbReference>
<keyword evidence="5" id="KW-1185">Reference proteome</keyword>
<evidence type="ECO:0000256" key="2">
    <source>
        <dbReference type="PROSITE-ProRule" id="PRU00252"/>
    </source>
</evidence>